<gene>
    <name evidence="2" type="ORF">N8I77_006954</name>
</gene>
<proteinExistence type="predicted"/>
<feature type="chain" id="PRO_5042000447" evidence="1">
    <location>
        <begin position="30"/>
        <end position="332"/>
    </location>
</feature>
<dbReference type="Proteomes" id="UP001265746">
    <property type="component" value="Unassembled WGS sequence"/>
</dbReference>
<comment type="caution">
    <text evidence="2">The sequence shown here is derived from an EMBL/GenBank/DDBJ whole genome shotgun (WGS) entry which is preliminary data.</text>
</comment>
<reference evidence="2" key="1">
    <citation type="submission" date="2023-06" db="EMBL/GenBank/DDBJ databases">
        <authorList>
            <person name="Noh H."/>
        </authorList>
    </citation>
    <scope>NUCLEOTIDE SEQUENCE</scope>
    <source>
        <strain evidence="2">DUCC20226</strain>
    </source>
</reference>
<feature type="signal peptide" evidence="1">
    <location>
        <begin position="1"/>
        <end position="29"/>
    </location>
</feature>
<dbReference type="EMBL" id="JAUJFL010000003">
    <property type="protein sequence ID" value="KAK2608336.1"/>
    <property type="molecule type" value="Genomic_DNA"/>
</dbReference>
<accession>A0AAD9SK67</accession>
<protein>
    <submittedName>
        <fullName evidence="2">Uncharacterized protein</fullName>
    </submittedName>
</protein>
<sequence length="332" mass="37777">MALRFSLQLLCAAFAVWFLLLTFWSPVVSLPGIRYRTGNGESVPATNSTLGFQKIYAISLPQRTDRQDAMTLMSVLSGLEIDIAPGVRGEDVLEKTVPKVDDLVLIVDEKIATALILEDDVDWDVRVRQQMARIVQQFQQDQSSLTRDWDVLWLGNVGERGADRFPKDDERKIVFQDPTVPSRQNLSPGFNSVKAFPDQSRVIHPSDFPLCTYAYAVSYAGAQKVLYHGGVDRVVSNFDTDLANNCWLYMNCISITPPIFHFDRNKGMERDSDTDQAFVKHNQEPGSYKNIETSVRLLMKEKFGKQPREDRIWRDVSEFGHYFIEAMDLPGQ</sequence>
<keyword evidence="3" id="KW-1185">Reference proteome</keyword>
<organism evidence="2 3">
    <name type="scientific">Phomopsis amygdali</name>
    <name type="common">Fusicoccum amygdali</name>
    <dbReference type="NCBI Taxonomy" id="1214568"/>
    <lineage>
        <taxon>Eukaryota</taxon>
        <taxon>Fungi</taxon>
        <taxon>Dikarya</taxon>
        <taxon>Ascomycota</taxon>
        <taxon>Pezizomycotina</taxon>
        <taxon>Sordariomycetes</taxon>
        <taxon>Sordariomycetidae</taxon>
        <taxon>Diaporthales</taxon>
        <taxon>Diaporthaceae</taxon>
        <taxon>Diaporthe</taxon>
    </lineage>
</organism>
<name>A0AAD9SK67_PHOAM</name>
<evidence type="ECO:0000256" key="1">
    <source>
        <dbReference type="SAM" id="SignalP"/>
    </source>
</evidence>
<dbReference type="AlphaFoldDB" id="A0AAD9SK67"/>
<keyword evidence="1" id="KW-0732">Signal</keyword>
<evidence type="ECO:0000313" key="3">
    <source>
        <dbReference type="Proteomes" id="UP001265746"/>
    </source>
</evidence>
<evidence type="ECO:0000313" key="2">
    <source>
        <dbReference type="EMBL" id="KAK2608336.1"/>
    </source>
</evidence>